<gene>
    <name evidence="3" type="ORF">ACFQRF_23065</name>
</gene>
<keyword evidence="2" id="KW-1133">Transmembrane helix</keyword>
<keyword evidence="2" id="KW-0812">Transmembrane</keyword>
<reference evidence="4" key="1">
    <citation type="journal article" date="2019" name="Int. J. Syst. Evol. Microbiol.">
        <title>The Global Catalogue of Microorganisms (GCM) 10K type strain sequencing project: providing services to taxonomists for standard genome sequencing and annotation.</title>
        <authorList>
            <consortium name="The Broad Institute Genomics Platform"/>
            <consortium name="The Broad Institute Genome Sequencing Center for Infectious Disease"/>
            <person name="Wu L."/>
            <person name="Ma J."/>
        </authorList>
    </citation>
    <scope>NUCLEOTIDE SEQUENCE [LARGE SCALE GENOMIC DNA]</scope>
    <source>
        <strain evidence="4">CGMCC 4.7382</strain>
    </source>
</reference>
<sequence>MNPITAPATDEVLLQGETKASYFWDDGSGINGDTGAPASGEPMQEGLFASPSWPLGTKGYIEYEGQTREFFIGDRGPGDPSSNCNVMLDLDGKTFADLVGGTWNESGLYVEGTDLGHINVTYHITEWGDGPGTPGAPHPMNDPSQKCESFVPESSDAGEDEAATSTDEEQQATDATDPEAEADQQAIEEQQDGLQEMAAQQQVTAKDQGNPAQESPLLSSTTASTNAPQMATVAQELPMASGALPILMLLPVLLAIAIVTKRKAIGLAMARYGQQYRPAHARELFSKENLRRINPFARD</sequence>
<evidence type="ECO:0000313" key="4">
    <source>
        <dbReference type="Proteomes" id="UP001596540"/>
    </source>
</evidence>
<evidence type="ECO:0000313" key="3">
    <source>
        <dbReference type="EMBL" id="MFC7330615.1"/>
    </source>
</evidence>
<feature type="compositionally biased region" description="Polar residues" evidence="1">
    <location>
        <begin position="198"/>
        <end position="224"/>
    </location>
</feature>
<feature type="compositionally biased region" description="Acidic residues" evidence="1">
    <location>
        <begin position="156"/>
        <end position="182"/>
    </location>
</feature>
<feature type="transmembrane region" description="Helical" evidence="2">
    <location>
        <begin position="239"/>
        <end position="259"/>
    </location>
</feature>
<feature type="region of interest" description="Disordered" evidence="1">
    <location>
        <begin position="129"/>
        <end position="224"/>
    </location>
</feature>
<dbReference type="Proteomes" id="UP001596540">
    <property type="component" value="Unassembled WGS sequence"/>
</dbReference>
<proteinExistence type="predicted"/>
<protein>
    <submittedName>
        <fullName evidence="3">Uncharacterized protein</fullName>
    </submittedName>
</protein>
<accession>A0ABW2KN33</accession>
<name>A0ABW2KN33_9ACTN</name>
<keyword evidence="4" id="KW-1185">Reference proteome</keyword>
<organism evidence="3 4">
    <name type="scientific">Marinactinospora rubrisoli</name>
    <dbReference type="NCBI Taxonomy" id="2715399"/>
    <lineage>
        <taxon>Bacteria</taxon>
        <taxon>Bacillati</taxon>
        <taxon>Actinomycetota</taxon>
        <taxon>Actinomycetes</taxon>
        <taxon>Streptosporangiales</taxon>
        <taxon>Nocardiopsidaceae</taxon>
        <taxon>Marinactinospora</taxon>
    </lineage>
</organism>
<comment type="caution">
    <text evidence="3">The sequence shown here is derived from an EMBL/GenBank/DDBJ whole genome shotgun (WGS) entry which is preliminary data.</text>
</comment>
<evidence type="ECO:0000256" key="2">
    <source>
        <dbReference type="SAM" id="Phobius"/>
    </source>
</evidence>
<dbReference type="RefSeq" id="WP_379873262.1">
    <property type="nucleotide sequence ID" value="NZ_JBHTBH010000013.1"/>
</dbReference>
<keyword evidence="2" id="KW-0472">Membrane</keyword>
<evidence type="ECO:0000256" key="1">
    <source>
        <dbReference type="SAM" id="MobiDB-lite"/>
    </source>
</evidence>
<dbReference type="EMBL" id="JBHTBH010000013">
    <property type="protein sequence ID" value="MFC7330615.1"/>
    <property type="molecule type" value="Genomic_DNA"/>
</dbReference>